<gene>
    <name evidence="3" type="ORF">L211DRAFT_837553</name>
</gene>
<dbReference type="OrthoDB" id="17255at2759"/>
<dbReference type="PANTHER" id="PTHR14237:SF23">
    <property type="entry name" value="MOSC DOMAIN PROTEIN (AFU_ORTHOLOGUE AFUA_7G05900)"/>
    <property type="match status" value="1"/>
</dbReference>
<dbReference type="PANTHER" id="PTHR14237">
    <property type="entry name" value="MOLYBDOPTERIN COFACTOR SULFURASE MOSC"/>
    <property type="match status" value="1"/>
</dbReference>
<dbReference type="InterPro" id="IPR005303">
    <property type="entry name" value="MOCOS_middle"/>
</dbReference>
<reference evidence="3 4" key="1">
    <citation type="journal article" date="2018" name="Nat. Ecol. Evol.">
        <title>Pezizomycetes genomes reveal the molecular basis of ectomycorrhizal truffle lifestyle.</title>
        <authorList>
            <person name="Murat C."/>
            <person name="Payen T."/>
            <person name="Noel B."/>
            <person name="Kuo A."/>
            <person name="Morin E."/>
            <person name="Chen J."/>
            <person name="Kohler A."/>
            <person name="Krizsan K."/>
            <person name="Balestrini R."/>
            <person name="Da Silva C."/>
            <person name="Montanini B."/>
            <person name="Hainaut M."/>
            <person name="Levati E."/>
            <person name="Barry K.W."/>
            <person name="Belfiori B."/>
            <person name="Cichocki N."/>
            <person name="Clum A."/>
            <person name="Dockter R.B."/>
            <person name="Fauchery L."/>
            <person name="Guy J."/>
            <person name="Iotti M."/>
            <person name="Le Tacon F."/>
            <person name="Lindquist E.A."/>
            <person name="Lipzen A."/>
            <person name="Malagnac F."/>
            <person name="Mello A."/>
            <person name="Molinier V."/>
            <person name="Miyauchi S."/>
            <person name="Poulain J."/>
            <person name="Riccioni C."/>
            <person name="Rubini A."/>
            <person name="Sitrit Y."/>
            <person name="Splivallo R."/>
            <person name="Traeger S."/>
            <person name="Wang M."/>
            <person name="Zifcakova L."/>
            <person name="Wipf D."/>
            <person name="Zambonelli A."/>
            <person name="Paolocci F."/>
            <person name="Nowrousian M."/>
            <person name="Ottonello S."/>
            <person name="Baldrian P."/>
            <person name="Spatafora J.W."/>
            <person name="Henrissat B."/>
            <person name="Nagy L.G."/>
            <person name="Aury J.M."/>
            <person name="Wincker P."/>
            <person name="Grigoriev I.V."/>
            <person name="Bonfante P."/>
            <person name="Martin F.M."/>
        </authorList>
    </citation>
    <scope>NUCLEOTIDE SEQUENCE [LARGE SCALE GENOMIC DNA]</scope>
    <source>
        <strain evidence="3 4">ATCC MYA-4762</strain>
    </source>
</reference>
<dbReference type="Pfam" id="PF03473">
    <property type="entry name" value="MOSC"/>
    <property type="match status" value="1"/>
</dbReference>
<feature type="transmembrane region" description="Helical" evidence="1">
    <location>
        <begin position="12"/>
        <end position="32"/>
    </location>
</feature>
<dbReference type="Proteomes" id="UP000267821">
    <property type="component" value="Unassembled WGS sequence"/>
</dbReference>
<keyword evidence="4" id="KW-1185">Reference proteome</keyword>
<dbReference type="Pfam" id="PF03476">
    <property type="entry name" value="MOSC_N"/>
    <property type="match status" value="1"/>
</dbReference>
<evidence type="ECO:0000259" key="2">
    <source>
        <dbReference type="PROSITE" id="PS51340"/>
    </source>
</evidence>
<dbReference type="InParanoid" id="A0A3N4LTS6"/>
<protein>
    <submittedName>
        <fullName evidence="3">MOSC-domain-containing protein</fullName>
    </submittedName>
</protein>
<keyword evidence="1" id="KW-0812">Transmembrane</keyword>
<evidence type="ECO:0000256" key="1">
    <source>
        <dbReference type="SAM" id="Phobius"/>
    </source>
</evidence>
<dbReference type="GO" id="GO:0030170">
    <property type="term" value="F:pyridoxal phosphate binding"/>
    <property type="evidence" value="ECO:0007669"/>
    <property type="project" value="InterPro"/>
</dbReference>
<evidence type="ECO:0000313" key="3">
    <source>
        <dbReference type="EMBL" id="RPB24622.1"/>
    </source>
</evidence>
<keyword evidence="1" id="KW-1133">Transmembrane helix</keyword>
<sequence length="390" mass="44052">MAGNITSVRAESSIPLLLTTASVVSLVGVVFWHTLRLISPPIEPDAVLTVEKSNLRDYTAQGESPDSWKVQSLWIFPIKSCHGIELKESQVVSTGLEHDRQYTFAEKKLDPKTGKEGWVFITQRQYPALARVTTQFRSQKDAAGGKILEVGYPVKTWLNRWIAMTGEIMKTFELPLEASEEELAQYPPESVRIWKDVVMACNMTPLVPSGFAESFGAKHPIALFRLRPPHFREVFRCAPRKAEIGYQPVTAFADAYPIHLVNLASVRDLNSRLEDSLPKLDAIRFRPNVILSGPPAFEEDAWKRISLGDKEYYTSCRTVRCKMPNVDQDTGIRHFAEPDRTMRKYRCIDEGNKLNACFGMQVVPAAEKGFIRVGDSITVLETGEHYYIDQ</sequence>
<dbReference type="PROSITE" id="PS51340">
    <property type="entry name" value="MOSC"/>
    <property type="match status" value="1"/>
</dbReference>
<dbReference type="STRING" id="1051890.A0A3N4LTS6"/>
<dbReference type="SUPFAM" id="SSF50800">
    <property type="entry name" value="PK beta-barrel domain-like"/>
    <property type="match status" value="1"/>
</dbReference>
<dbReference type="GO" id="GO:0030151">
    <property type="term" value="F:molybdenum ion binding"/>
    <property type="evidence" value="ECO:0007669"/>
    <property type="project" value="InterPro"/>
</dbReference>
<proteinExistence type="predicted"/>
<accession>A0A3N4LTS6</accession>
<dbReference type="EMBL" id="ML121541">
    <property type="protein sequence ID" value="RPB24622.1"/>
    <property type="molecule type" value="Genomic_DNA"/>
</dbReference>
<organism evidence="3 4">
    <name type="scientific">Terfezia boudieri ATCC MYA-4762</name>
    <dbReference type="NCBI Taxonomy" id="1051890"/>
    <lineage>
        <taxon>Eukaryota</taxon>
        <taxon>Fungi</taxon>
        <taxon>Dikarya</taxon>
        <taxon>Ascomycota</taxon>
        <taxon>Pezizomycotina</taxon>
        <taxon>Pezizomycetes</taxon>
        <taxon>Pezizales</taxon>
        <taxon>Pezizaceae</taxon>
        <taxon>Terfezia</taxon>
    </lineage>
</organism>
<feature type="domain" description="MOSC" evidence="2">
    <location>
        <begin position="221"/>
        <end position="380"/>
    </location>
</feature>
<keyword evidence="1" id="KW-0472">Membrane</keyword>
<dbReference type="InterPro" id="IPR011037">
    <property type="entry name" value="Pyrv_Knase-like_insert_dom_sf"/>
</dbReference>
<dbReference type="InterPro" id="IPR005302">
    <property type="entry name" value="MoCF_Sase_C"/>
</dbReference>
<dbReference type="GO" id="GO:0003824">
    <property type="term" value="F:catalytic activity"/>
    <property type="evidence" value="ECO:0007669"/>
    <property type="project" value="InterPro"/>
</dbReference>
<name>A0A3N4LTS6_9PEZI</name>
<dbReference type="SUPFAM" id="SSF141673">
    <property type="entry name" value="MOSC N-terminal domain-like"/>
    <property type="match status" value="1"/>
</dbReference>
<evidence type="ECO:0000313" key="4">
    <source>
        <dbReference type="Proteomes" id="UP000267821"/>
    </source>
</evidence>
<dbReference type="AlphaFoldDB" id="A0A3N4LTS6"/>